<dbReference type="PROSITE" id="PS50135">
    <property type="entry name" value="ZF_ZZ_2"/>
    <property type="match status" value="1"/>
</dbReference>
<proteinExistence type="predicted"/>
<dbReference type="SUPFAM" id="SSF57850">
    <property type="entry name" value="RING/U-box"/>
    <property type="match status" value="1"/>
</dbReference>
<evidence type="ECO:0000256" key="2">
    <source>
        <dbReference type="ARBA" id="ARBA00022771"/>
    </source>
</evidence>
<evidence type="ECO:0000256" key="4">
    <source>
        <dbReference type="PROSITE-ProRule" id="PRU00228"/>
    </source>
</evidence>
<dbReference type="PROSITE" id="PS50181">
    <property type="entry name" value="FBOX"/>
    <property type="match status" value="1"/>
</dbReference>
<dbReference type="InterPro" id="IPR036047">
    <property type="entry name" value="F-box-like_dom_sf"/>
</dbReference>
<dbReference type="SMART" id="SM00256">
    <property type="entry name" value="FBOX"/>
    <property type="match status" value="1"/>
</dbReference>
<evidence type="ECO:0000313" key="8">
    <source>
        <dbReference type="Proteomes" id="UP001061958"/>
    </source>
</evidence>
<keyword evidence="1" id="KW-0479">Metal-binding</keyword>
<keyword evidence="3" id="KW-0862">Zinc</keyword>
<gene>
    <name evidence="7" type="ORF">GpartN1_g2724.t1</name>
</gene>
<dbReference type="AlphaFoldDB" id="A0A9C7PU93"/>
<dbReference type="SMART" id="SM00291">
    <property type="entry name" value="ZnF_ZZ"/>
    <property type="match status" value="1"/>
</dbReference>
<protein>
    <recommendedName>
        <fullName evidence="9">F-box domain-containing protein</fullName>
    </recommendedName>
</protein>
<feature type="domain" description="ZZ-type" evidence="5">
    <location>
        <begin position="320"/>
        <end position="382"/>
    </location>
</feature>
<keyword evidence="8" id="KW-1185">Reference proteome</keyword>
<sequence>MFLETLPAEVLRNICCHLDGISLARLSCTCRRLQNICSDESLWFACVKKEILEDVDEEFLPVLNKNSDYQRNWYKIYQSLHGAASPYLSGEGLDLTTNSSFTCDIPEFPDLKQFTLSFWFFLARDADTRDFRALCLLNPHKETLNGSLCLLLGDEDNRCHVSQIISSNGNAQSVDEESILVHERDSFLVASRVHSTLKELPFYEWSQIVLVCHPQDSDEPCQAPFEIFLNGESHGVKFALPVETNLATQSFQLIFGSVDGRVRLPNAYGHVRRILLIPRAVDSLGLLAIFHQTSPFLPYPFSWILSARNAFNERVNEIVHASKSCDFCHIFPMKGIIYRCLECFPSYDLCMKCFASDEFILGPALSDHRDDHLFLPVRRPCSFRYFTYFRRHYSTGLISVTTNDSEHTTVGSSRDNE</sequence>
<dbReference type="SUPFAM" id="SSF81383">
    <property type="entry name" value="F-box domain"/>
    <property type="match status" value="1"/>
</dbReference>
<dbReference type="Pfam" id="PF00569">
    <property type="entry name" value="ZZ"/>
    <property type="match status" value="1"/>
</dbReference>
<dbReference type="InterPro" id="IPR001810">
    <property type="entry name" value="F-box_dom"/>
</dbReference>
<keyword evidence="2 4" id="KW-0863">Zinc-finger</keyword>
<evidence type="ECO:0000259" key="6">
    <source>
        <dbReference type="PROSITE" id="PS50181"/>
    </source>
</evidence>
<reference evidence="7" key="1">
    <citation type="journal article" date="2022" name="Proc. Natl. Acad. Sci. U.S.A.">
        <title>Life cycle and functional genomics of the unicellular red alga Galdieria for elucidating algal and plant evolution and industrial use.</title>
        <authorList>
            <person name="Hirooka S."/>
            <person name="Itabashi T."/>
            <person name="Ichinose T.M."/>
            <person name="Onuma R."/>
            <person name="Fujiwara T."/>
            <person name="Yamashita S."/>
            <person name="Jong L.W."/>
            <person name="Tomita R."/>
            <person name="Iwane A.H."/>
            <person name="Miyagishima S.Y."/>
        </authorList>
    </citation>
    <scope>NUCLEOTIDE SEQUENCE</scope>
    <source>
        <strain evidence="7">NBRC 102759</strain>
    </source>
</reference>
<evidence type="ECO:0000256" key="3">
    <source>
        <dbReference type="ARBA" id="ARBA00022833"/>
    </source>
</evidence>
<dbReference type="Pfam" id="PF12937">
    <property type="entry name" value="F-box-like"/>
    <property type="match status" value="1"/>
</dbReference>
<dbReference type="InterPro" id="IPR000433">
    <property type="entry name" value="Znf_ZZ"/>
</dbReference>
<evidence type="ECO:0000259" key="5">
    <source>
        <dbReference type="PROSITE" id="PS50135"/>
    </source>
</evidence>
<accession>A0A9C7PU93</accession>
<evidence type="ECO:0000256" key="1">
    <source>
        <dbReference type="ARBA" id="ARBA00022723"/>
    </source>
</evidence>
<organism evidence="7 8">
    <name type="scientific">Galdieria partita</name>
    <dbReference type="NCBI Taxonomy" id="83374"/>
    <lineage>
        <taxon>Eukaryota</taxon>
        <taxon>Rhodophyta</taxon>
        <taxon>Bangiophyceae</taxon>
        <taxon>Galdieriales</taxon>
        <taxon>Galdieriaceae</taxon>
        <taxon>Galdieria</taxon>
    </lineage>
</organism>
<dbReference type="Gene3D" id="3.30.60.90">
    <property type="match status" value="1"/>
</dbReference>
<comment type="caution">
    <text evidence="7">The sequence shown here is derived from an EMBL/GenBank/DDBJ whole genome shotgun (WGS) entry which is preliminary data.</text>
</comment>
<feature type="domain" description="F-box" evidence="6">
    <location>
        <begin position="1"/>
        <end position="46"/>
    </location>
</feature>
<dbReference type="InterPro" id="IPR043145">
    <property type="entry name" value="Znf_ZZ_sf"/>
</dbReference>
<name>A0A9C7PU93_9RHOD</name>
<dbReference type="OrthoDB" id="722566at2759"/>
<dbReference type="GO" id="GO:0008270">
    <property type="term" value="F:zinc ion binding"/>
    <property type="evidence" value="ECO:0007669"/>
    <property type="project" value="UniProtKB-KW"/>
</dbReference>
<dbReference type="Proteomes" id="UP001061958">
    <property type="component" value="Unassembled WGS sequence"/>
</dbReference>
<dbReference type="EMBL" id="BQMJ01000019">
    <property type="protein sequence ID" value="GJQ10933.1"/>
    <property type="molecule type" value="Genomic_DNA"/>
</dbReference>
<evidence type="ECO:0000313" key="7">
    <source>
        <dbReference type="EMBL" id="GJQ10933.1"/>
    </source>
</evidence>
<evidence type="ECO:0008006" key="9">
    <source>
        <dbReference type="Google" id="ProtNLM"/>
    </source>
</evidence>
<dbReference type="Gene3D" id="1.20.1280.50">
    <property type="match status" value="1"/>
</dbReference>
<reference evidence="7" key="2">
    <citation type="submission" date="2022-01" db="EMBL/GenBank/DDBJ databases">
        <authorList>
            <person name="Hirooka S."/>
            <person name="Miyagishima S.Y."/>
        </authorList>
    </citation>
    <scope>NUCLEOTIDE SEQUENCE</scope>
    <source>
        <strain evidence="7">NBRC 102759</strain>
    </source>
</reference>